<protein>
    <submittedName>
        <fullName evidence="2">Uncharacterized protein</fullName>
    </submittedName>
</protein>
<evidence type="ECO:0000313" key="5">
    <source>
        <dbReference type="Proteomes" id="UP000324176"/>
    </source>
</evidence>
<dbReference type="EMBL" id="VNHT01000134">
    <property type="protein sequence ID" value="TYP69899.1"/>
    <property type="molecule type" value="Genomic_DNA"/>
</dbReference>
<keyword evidence="1" id="KW-0472">Membrane</keyword>
<name>A0A1H3A4W4_9PROT</name>
<dbReference type="Proteomes" id="UP000324176">
    <property type="component" value="Unassembled WGS sequence"/>
</dbReference>
<evidence type="ECO:0000313" key="3">
    <source>
        <dbReference type="EMBL" id="TYP69899.1"/>
    </source>
</evidence>
<evidence type="ECO:0000313" key="4">
    <source>
        <dbReference type="Proteomes" id="UP000183454"/>
    </source>
</evidence>
<reference evidence="3 5" key="2">
    <citation type="submission" date="2019-07" db="EMBL/GenBank/DDBJ databases">
        <title>Active sludge and wastewater microbial communities from Klosterneuburg, Austria.</title>
        <authorList>
            <person name="Wagner M."/>
        </authorList>
    </citation>
    <scope>NUCLEOTIDE SEQUENCE [LARGE SCALE GENOMIC DNA]</scope>
    <source>
        <strain evidence="3 5">Nm2</strain>
    </source>
</reference>
<dbReference type="EMBL" id="FNNH01000115">
    <property type="protein sequence ID" value="SDX24635.1"/>
    <property type="molecule type" value="Genomic_DNA"/>
</dbReference>
<organism evidence="2 4">
    <name type="scientific">Nitrosomonas communis</name>
    <dbReference type="NCBI Taxonomy" id="44574"/>
    <lineage>
        <taxon>Bacteria</taxon>
        <taxon>Pseudomonadati</taxon>
        <taxon>Pseudomonadota</taxon>
        <taxon>Betaproteobacteria</taxon>
        <taxon>Nitrosomonadales</taxon>
        <taxon>Nitrosomonadaceae</taxon>
        <taxon>Nitrosomonas</taxon>
    </lineage>
</organism>
<evidence type="ECO:0000256" key="1">
    <source>
        <dbReference type="SAM" id="Phobius"/>
    </source>
</evidence>
<reference evidence="2 4" key="1">
    <citation type="submission" date="2016-10" db="EMBL/GenBank/DDBJ databases">
        <authorList>
            <person name="de Groot N.N."/>
        </authorList>
    </citation>
    <scope>NUCLEOTIDE SEQUENCE [LARGE SCALE GENOMIC DNA]</scope>
    <source>
        <strain evidence="2 4">Nm110</strain>
    </source>
</reference>
<proteinExistence type="predicted"/>
<dbReference type="Proteomes" id="UP000183454">
    <property type="component" value="Unassembled WGS sequence"/>
</dbReference>
<feature type="transmembrane region" description="Helical" evidence="1">
    <location>
        <begin position="6"/>
        <end position="27"/>
    </location>
</feature>
<keyword evidence="1" id="KW-1133">Transmembrane helix</keyword>
<evidence type="ECO:0000313" key="2">
    <source>
        <dbReference type="EMBL" id="SDX24635.1"/>
    </source>
</evidence>
<dbReference type="RefSeq" id="WP_258920414.1">
    <property type="nucleotide sequence ID" value="NZ_CBDIPD010000100.1"/>
</dbReference>
<dbReference type="AlphaFoldDB" id="A0A1H3A4W4"/>
<accession>A0A1H3A4W4</accession>
<gene>
    <name evidence="3" type="ORF">BCL69_11342</name>
    <name evidence="2" type="ORF">SAMN05421882_11152</name>
</gene>
<keyword evidence="1" id="KW-0812">Transmembrane</keyword>
<sequence length="44" mass="4869">MNILEIVGFVVLVVVGFGAILWMVGILEVDINIQTDKDDIHKSN</sequence>